<gene>
    <name evidence="1" type="ORF">WKI299_LOCUS7833</name>
</gene>
<evidence type="ECO:0000313" key="1">
    <source>
        <dbReference type="EMBL" id="CAF2037739.1"/>
    </source>
</evidence>
<comment type="caution">
    <text evidence="1">The sequence shown here is derived from an EMBL/GenBank/DDBJ whole genome shotgun (WGS) entry which is preliminary data.</text>
</comment>
<dbReference type="Proteomes" id="UP000663856">
    <property type="component" value="Unassembled WGS sequence"/>
</dbReference>
<evidence type="ECO:0000313" key="2">
    <source>
        <dbReference type="Proteomes" id="UP000663856"/>
    </source>
</evidence>
<dbReference type="EMBL" id="CAJNRF010002385">
    <property type="protein sequence ID" value="CAF2037739.1"/>
    <property type="molecule type" value="Genomic_DNA"/>
</dbReference>
<sequence>MSSSLQKLVSNLGTLKILPKYFSNEKHLNLLKRKGVHPYDWLDDIKKFDKKQLPNKKEFNNSLN</sequence>
<name>A0A816NQ34_9BILA</name>
<organism evidence="1 2">
    <name type="scientific">Rotaria magnacalcarata</name>
    <dbReference type="NCBI Taxonomy" id="392030"/>
    <lineage>
        <taxon>Eukaryota</taxon>
        <taxon>Metazoa</taxon>
        <taxon>Spiralia</taxon>
        <taxon>Gnathifera</taxon>
        <taxon>Rotifera</taxon>
        <taxon>Eurotatoria</taxon>
        <taxon>Bdelloidea</taxon>
        <taxon>Philodinida</taxon>
        <taxon>Philodinidae</taxon>
        <taxon>Rotaria</taxon>
    </lineage>
</organism>
<dbReference type="AlphaFoldDB" id="A0A816NQ34"/>
<proteinExistence type="predicted"/>
<reference evidence="1" key="1">
    <citation type="submission" date="2021-02" db="EMBL/GenBank/DDBJ databases">
        <authorList>
            <person name="Nowell W R."/>
        </authorList>
    </citation>
    <scope>NUCLEOTIDE SEQUENCE</scope>
</reference>
<protein>
    <submittedName>
        <fullName evidence="1">Uncharacterized protein</fullName>
    </submittedName>
</protein>
<feature type="non-terminal residue" evidence="1">
    <location>
        <position position="64"/>
    </location>
</feature>
<accession>A0A816NQ34</accession>